<reference evidence="1" key="1">
    <citation type="submission" date="2019-03" db="EMBL/GenBank/DDBJ databases">
        <authorList>
            <person name="Hao L."/>
        </authorList>
    </citation>
    <scope>NUCLEOTIDE SEQUENCE</scope>
</reference>
<proteinExistence type="predicted"/>
<sequence>MNLLIKGESKYKTNRNYTIADLETMVARLEP</sequence>
<dbReference type="EMBL" id="CAADRN010000118">
    <property type="protein sequence ID" value="VFU13128.1"/>
    <property type="molecule type" value="Genomic_DNA"/>
</dbReference>
<organism evidence="1">
    <name type="scientific">anaerobic digester metagenome</name>
    <dbReference type="NCBI Taxonomy" id="1263854"/>
    <lineage>
        <taxon>unclassified sequences</taxon>
        <taxon>metagenomes</taxon>
        <taxon>ecological metagenomes</taxon>
    </lineage>
</organism>
<dbReference type="AlphaFoldDB" id="A0A485M2I8"/>
<protein>
    <submittedName>
        <fullName evidence="1">Uncharacterized protein</fullName>
    </submittedName>
</protein>
<accession>A0A485M2I8</accession>
<evidence type="ECO:0000313" key="1">
    <source>
        <dbReference type="EMBL" id="VFU13128.1"/>
    </source>
</evidence>
<name>A0A485M2I8_9ZZZZ</name>
<gene>
    <name evidence="1" type="ORF">SCFA_2040001</name>
</gene>